<feature type="signal peptide" evidence="9">
    <location>
        <begin position="1"/>
        <end position="25"/>
    </location>
</feature>
<evidence type="ECO:0000313" key="10">
    <source>
        <dbReference type="EMBL" id="MCB6182508.1"/>
    </source>
</evidence>
<dbReference type="Pfam" id="PF02321">
    <property type="entry name" value="OEP"/>
    <property type="match status" value="1"/>
</dbReference>
<dbReference type="PANTHER" id="PTHR30026">
    <property type="entry name" value="OUTER MEMBRANE PROTEIN TOLC"/>
    <property type="match status" value="1"/>
</dbReference>
<feature type="coiled-coil region" evidence="8">
    <location>
        <begin position="191"/>
        <end position="221"/>
    </location>
</feature>
<keyword evidence="9" id="KW-0732">Signal</keyword>
<comment type="subcellular location">
    <subcellularLocation>
        <location evidence="1">Cell outer membrane</location>
    </subcellularLocation>
</comment>
<dbReference type="InterPro" id="IPR003423">
    <property type="entry name" value="OMP_efflux"/>
</dbReference>
<dbReference type="PANTHER" id="PTHR30026:SF23">
    <property type="entry name" value="TO APRF-PUTATIVE OUTER MEMBRANE EFFLUX PROTEIN OR SECRETED ALKALINE PHOSPHATASE-RELATED"/>
    <property type="match status" value="1"/>
</dbReference>
<keyword evidence="7" id="KW-0998">Cell outer membrane</keyword>
<proteinExistence type="inferred from homology"/>
<keyword evidence="5" id="KW-0812">Transmembrane</keyword>
<keyword evidence="8" id="KW-0175">Coiled coil</keyword>
<keyword evidence="11" id="KW-1185">Reference proteome</keyword>
<dbReference type="RefSeq" id="WP_227178282.1">
    <property type="nucleotide sequence ID" value="NZ_JAJBZT010000001.1"/>
</dbReference>
<evidence type="ECO:0000256" key="1">
    <source>
        <dbReference type="ARBA" id="ARBA00004442"/>
    </source>
</evidence>
<keyword evidence="3" id="KW-0813">Transport</keyword>
<accession>A0ABS8D4D5</accession>
<evidence type="ECO:0000256" key="9">
    <source>
        <dbReference type="SAM" id="SignalP"/>
    </source>
</evidence>
<evidence type="ECO:0000313" key="11">
    <source>
        <dbReference type="Proteomes" id="UP001165395"/>
    </source>
</evidence>
<name>A0ABS8D4D5_9NEIS</name>
<keyword evidence="4" id="KW-1134">Transmembrane beta strand</keyword>
<dbReference type="Gene3D" id="1.20.1600.10">
    <property type="entry name" value="Outer membrane efflux proteins (OEP)"/>
    <property type="match status" value="1"/>
</dbReference>
<evidence type="ECO:0000256" key="2">
    <source>
        <dbReference type="ARBA" id="ARBA00007613"/>
    </source>
</evidence>
<dbReference type="SUPFAM" id="SSF56954">
    <property type="entry name" value="Outer membrane efflux proteins (OEP)"/>
    <property type="match status" value="1"/>
</dbReference>
<dbReference type="PROSITE" id="PS51257">
    <property type="entry name" value="PROKAR_LIPOPROTEIN"/>
    <property type="match status" value="1"/>
</dbReference>
<comment type="caution">
    <text evidence="10">The sequence shown here is derived from an EMBL/GenBank/DDBJ whole genome shotgun (WGS) entry which is preliminary data.</text>
</comment>
<evidence type="ECO:0000256" key="3">
    <source>
        <dbReference type="ARBA" id="ARBA00022448"/>
    </source>
</evidence>
<protein>
    <submittedName>
        <fullName evidence="10">TolC family protein</fullName>
    </submittedName>
</protein>
<organism evidence="10 11">
    <name type="scientific">Leeia speluncae</name>
    <dbReference type="NCBI Taxonomy" id="2884804"/>
    <lineage>
        <taxon>Bacteria</taxon>
        <taxon>Pseudomonadati</taxon>
        <taxon>Pseudomonadota</taxon>
        <taxon>Betaproteobacteria</taxon>
        <taxon>Neisseriales</taxon>
        <taxon>Leeiaceae</taxon>
        <taxon>Leeia</taxon>
    </lineage>
</organism>
<evidence type="ECO:0000256" key="4">
    <source>
        <dbReference type="ARBA" id="ARBA00022452"/>
    </source>
</evidence>
<dbReference type="Proteomes" id="UP001165395">
    <property type="component" value="Unassembled WGS sequence"/>
</dbReference>
<feature type="chain" id="PRO_5047173954" evidence="9">
    <location>
        <begin position="26"/>
        <end position="519"/>
    </location>
</feature>
<dbReference type="EMBL" id="JAJBZT010000001">
    <property type="protein sequence ID" value="MCB6182508.1"/>
    <property type="molecule type" value="Genomic_DNA"/>
</dbReference>
<gene>
    <name evidence="10" type="ORF">LIN78_02955</name>
</gene>
<evidence type="ECO:0000256" key="6">
    <source>
        <dbReference type="ARBA" id="ARBA00023136"/>
    </source>
</evidence>
<keyword evidence="6" id="KW-0472">Membrane</keyword>
<evidence type="ECO:0000256" key="5">
    <source>
        <dbReference type="ARBA" id="ARBA00022692"/>
    </source>
</evidence>
<reference evidence="10" key="1">
    <citation type="submission" date="2021-10" db="EMBL/GenBank/DDBJ databases">
        <title>The complete genome sequence of Leeia sp. TBRC 13508.</title>
        <authorList>
            <person name="Charoenyingcharoen P."/>
            <person name="Yukphan P."/>
        </authorList>
    </citation>
    <scope>NUCLEOTIDE SEQUENCE</scope>
    <source>
        <strain evidence="10">TBRC 13508</strain>
    </source>
</reference>
<dbReference type="InterPro" id="IPR051906">
    <property type="entry name" value="TolC-like"/>
</dbReference>
<evidence type="ECO:0000256" key="7">
    <source>
        <dbReference type="ARBA" id="ARBA00023237"/>
    </source>
</evidence>
<comment type="similarity">
    <text evidence="2">Belongs to the outer membrane factor (OMF) (TC 1.B.17) family.</text>
</comment>
<evidence type="ECO:0000256" key="8">
    <source>
        <dbReference type="SAM" id="Coils"/>
    </source>
</evidence>
<sequence length="519" mass="57962">MYKSQLLKNKRIPSLCLLLLLTGCASQTFSPVSSNEISKVARLDIAQIQEKIEPLSGPLSLNEAIARAMKYNLDRRVKLMEQAIAVDQYDLGNYDLLPKVVANAGYRTRDSDLISKSRDSVTGDLSTSHPYISSDRNVTTYDLTFTWSLLDFGQSYYIAKQNADRVLIAGERRRKAMQNLVQDVSTAFWKAASAQRLKQKVKDAIQNAEDALDDARKVEAERLRPPMEALRYQRQVLENLRLLETIDHELSASKTELAALTGLPLSANFDVVEPERLISDSWLAAPMDKMETIAMANNPDFRESFYGSRIAVEETKKTMLRMFPGLTFTAAAKGTDDSYQIYKQWQEAGIQVSYNLLGLFSLPAQKKMAEDGVTLAEQRRKSVLMATLAQVHIAFLQYQHAFRQYQRADSIWSVDAKIADLFAKQEQVQKQSKMDSIANQTTAILSELRRYQALAVANASASKLRASLGMEPVVLGSADMSIQQLSVEVGKALDVWERGVPESVGGNEAEALILKEGVK</sequence>